<sequence>MKGVVKGVIGEQKMKGASMDVDEGREYKDVNLHPSERIPAGIAPFRAPETGIFSPWGRRQKFPRGQFGVGNGEAASVPEDSPNPSIYT</sequence>
<accession>A0A392N7Z9</accession>
<evidence type="ECO:0000313" key="3">
    <source>
        <dbReference type="Proteomes" id="UP000265520"/>
    </source>
</evidence>
<comment type="caution">
    <text evidence="2">The sequence shown here is derived from an EMBL/GenBank/DDBJ whole genome shotgun (WGS) entry which is preliminary data.</text>
</comment>
<organism evidence="2 3">
    <name type="scientific">Trifolium medium</name>
    <dbReference type="NCBI Taxonomy" id="97028"/>
    <lineage>
        <taxon>Eukaryota</taxon>
        <taxon>Viridiplantae</taxon>
        <taxon>Streptophyta</taxon>
        <taxon>Embryophyta</taxon>
        <taxon>Tracheophyta</taxon>
        <taxon>Spermatophyta</taxon>
        <taxon>Magnoliopsida</taxon>
        <taxon>eudicotyledons</taxon>
        <taxon>Gunneridae</taxon>
        <taxon>Pentapetalae</taxon>
        <taxon>rosids</taxon>
        <taxon>fabids</taxon>
        <taxon>Fabales</taxon>
        <taxon>Fabaceae</taxon>
        <taxon>Papilionoideae</taxon>
        <taxon>50 kb inversion clade</taxon>
        <taxon>NPAAA clade</taxon>
        <taxon>Hologalegina</taxon>
        <taxon>IRL clade</taxon>
        <taxon>Trifolieae</taxon>
        <taxon>Trifolium</taxon>
    </lineage>
</organism>
<feature type="region of interest" description="Disordered" evidence="1">
    <location>
        <begin position="63"/>
        <end position="88"/>
    </location>
</feature>
<dbReference type="EMBL" id="LXQA010029045">
    <property type="protein sequence ID" value="MCH95128.1"/>
    <property type="molecule type" value="Genomic_DNA"/>
</dbReference>
<protein>
    <submittedName>
        <fullName evidence="2">Uncharacterized protein</fullName>
    </submittedName>
</protein>
<name>A0A392N7Z9_9FABA</name>
<dbReference type="Proteomes" id="UP000265520">
    <property type="component" value="Unassembled WGS sequence"/>
</dbReference>
<proteinExistence type="predicted"/>
<evidence type="ECO:0000256" key="1">
    <source>
        <dbReference type="SAM" id="MobiDB-lite"/>
    </source>
</evidence>
<dbReference type="AlphaFoldDB" id="A0A392N7Z9"/>
<reference evidence="2 3" key="1">
    <citation type="journal article" date="2018" name="Front. Plant Sci.">
        <title>Red Clover (Trifolium pratense) and Zigzag Clover (T. medium) - A Picture of Genomic Similarities and Differences.</title>
        <authorList>
            <person name="Dluhosova J."/>
            <person name="Istvanek J."/>
            <person name="Nedelnik J."/>
            <person name="Repkova J."/>
        </authorList>
    </citation>
    <scope>NUCLEOTIDE SEQUENCE [LARGE SCALE GENOMIC DNA]</scope>
    <source>
        <strain evidence="3">cv. 10/8</strain>
        <tissue evidence="2">Leaf</tissue>
    </source>
</reference>
<keyword evidence="3" id="KW-1185">Reference proteome</keyword>
<evidence type="ECO:0000313" key="2">
    <source>
        <dbReference type="EMBL" id="MCH95128.1"/>
    </source>
</evidence>